<name>A0A8J1UGQ2_OWEFU</name>
<dbReference type="Proteomes" id="UP000749559">
    <property type="component" value="Unassembled WGS sequence"/>
</dbReference>
<dbReference type="GO" id="GO:0031012">
    <property type="term" value="C:extracellular matrix"/>
    <property type="evidence" value="ECO:0007669"/>
    <property type="project" value="TreeGrafter"/>
</dbReference>
<evidence type="ECO:0000256" key="1">
    <source>
        <dbReference type="SAM" id="MobiDB-lite"/>
    </source>
</evidence>
<evidence type="ECO:0000313" key="3">
    <source>
        <dbReference type="EMBL" id="CAH1788819.1"/>
    </source>
</evidence>
<keyword evidence="4" id="KW-1185">Reference proteome</keyword>
<comment type="caution">
    <text evidence="3">The sequence shown here is derived from an EMBL/GenBank/DDBJ whole genome shotgun (WGS) entry which is preliminary data.</text>
</comment>
<dbReference type="AlphaFoldDB" id="A0A8J1UGQ2"/>
<dbReference type="GO" id="GO:0030020">
    <property type="term" value="F:extracellular matrix structural constituent conferring tensile strength"/>
    <property type="evidence" value="ECO:0007669"/>
    <property type="project" value="TreeGrafter"/>
</dbReference>
<sequence>MICFTIGFGLALFSTLEFNEINVRATPSDEAFKRLALDVNSLSIMVVEQQRRVGDQDMEIAALKENDGKLEIIIEQLEEKCDEKCKGNRGFPGKRGLKGNPGVNGKAGPNGLDGEKGDRGPNGTPGAKGEKGDRGQTGSPGNSPDATDNDAVITVAPSSEPIPLDTTGFAQINQPGPTVLPCNSYAYPGMNIDGGQPFPSNGLTGDQCIAMCRSEPTCMAVDFNSLDGSCWAHTKSTMCDQLKSNSGIYHVKFVICAGQTPLQSNTC</sequence>
<dbReference type="Pfam" id="PF01391">
    <property type="entry name" value="Collagen"/>
    <property type="match status" value="1"/>
</dbReference>
<dbReference type="InterPro" id="IPR008160">
    <property type="entry name" value="Collagen"/>
</dbReference>
<proteinExistence type="predicted"/>
<dbReference type="GO" id="GO:0030198">
    <property type="term" value="P:extracellular matrix organization"/>
    <property type="evidence" value="ECO:0007669"/>
    <property type="project" value="TreeGrafter"/>
</dbReference>
<dbReference type="PANTHER" id="PTHR24023">
    <property type="entry name" value="COLLAGEN ALPHA"/>
    <property type="match status" value="1"/>
</dbReference>
<dbReference type="PANTHER" id="PTHR24023:SF1082">
    <property type="entry name" value="COLLAGEN TRIPLE HELIX REPEAT"/>
    <property type="match status" value="1"/>
</dbReference>
<dbReference type="GO" id="GO:0005615">
    <property type="term" value="C:extracellular space"/>
    <property type="evidence" value="ECO:0007669"/>
    <property type="project" value="TreeGrafter"/>
</dbReference>
<accession>A0A8J1UGQ2</accession>
<feature type="region of interest" description="Disordered" evidence="1">
    <location>
        <begin position="84"/>
        <end position="150"/>
    </location>
</feature>
<dbReference type="OrthoDB" id="6323745at2759"/>
<dbReference type="Gene3D" id="3.50.4.10">
    <property type="entry name" value="Hepatocyte Growth Factor"/>
    <property type="match status" value="1"/>
</dbReference>
<dbReference type="InterPro" id="IPR050149">
    <property type="entry name" value="Collagen_superfamily"/>
</dbReference>
<protein>
    <submittedName>
        <fullName evidence="3">Uncharacterized protein</fullName>
    </submittedName>
</protein>
<evidence type="ECO:0000256" key="2">
    <source>
        <dbReference type="SAM" id="SignalP"/>
    </source>
</evidence>
<dbReference type="EMBL" id="CAIIXF020000007">
    <property type="protein sequence ID" value="CAH1788819.1"/>
    <property type="molecule type" value="Genomic_DNA"/>
</dbReference>
<gene>
    <name evidence="3" type="ORF">OFUS_LOCUS14280</name>
</gene>
<feature type="compositionally biased region" description="Polar residues" evidence="1">
    <location>
        <begin position="136"/>
        <end position="146"/>
    </location>
</feature>
<reference evidence="3" key="1">
    <citation type="submission" date="2022-03" db="EMBL/GenBank/DDBJ databases">
        <authorList>
            <person name="Martin C."/>
        </authorList>
    </citation>
    <scope>NUCLEOTIDE SEQUENCE</scope>
</reference>
<keyword evidence="2" id="KW-0732">Signal</keyword>
<feature type="chain" id="PRO_5043983478" evidence="2">
    <location>
        <begin position="19"/>
        <end position="267"/>
    </location>
</feature>
<evidence type="ECO:0000313" key="4">
    <source>
        <dbReference type="Proteomes" id="UP000749559"/>
    </source>
</evidence>
<organism evidence="3 4">
    <name type="scientific">Owenia fusiformis</name>
    <name type="common">Polychaete worm</name>
    <dbReference type="NCBI Taxonomy" id="6347"/>
    <lineage>
        <taxon>Eukaryota</taxon>
        <taxon>Metazoa</taxon>
        <taxon>Spiralia</taxon>
        <taxon>Lophotrochozoa</taxon>
        <taxon>Annelida</taxon>
        <taxon>Polychaeta</taxon>
        <taxon>Sedentaria</taxon>
        <taxon>Canalipalpata</taxon>
        <taxon>Sabellida</taxon>
        <taxon>Oweniida</taxon>
        <taxon>Oweniidae</taxon>
        <taxon>Owenia</taxon>
    </lineage>
</organism>
<feature type="signal peptide" evidence="2">
    <location>
        <begin position="1"/>
        <end position="18"/>
    </location>
</feature>